<evidence type="ECO:0000256" key="2">
    <source>
        <dbReference type="SAM" id="SignalP"/>
    </source>
</evidence>
<dbReference type="Gene3D" id="3.50.30.40">
    <property type="entry name" value="Ribonuclease E inhibitor RraA/RraA-like"/>
    <property type="match status" value="1"/>
</dbReference>
<proteinExistence type="predicted"/>
<name>A0A9J7BRD4_9BACT</name>
<feature type="region of interest" description="Disordered" evidence="1">
    <location>
        <begin position="303"/>
        <end position="322"/>
    </location>
</feature>
<dbReference type="Proteomes" id="UP001059380">
    <property type="component" value="Chromosome"/>
</dbReference>
<evidence type="ECO:0000256" key="1">
    <source>
        <dbReference type="SAM" id="MobiDB-lite"/>
    </source>
</evidence>
<dbReference type="RefSeq" id="WP_260794913.1">
    <property type="nucleotide sequence ID" value="NZ_CP093313.1"/>
</dbReference>
<dbReference type="EMBL" id="CP093313">
    <property type="protein sequence ID" value="UWZ85395.1"/>
    <property type="molecule type" value="Genomic_DNA"/>
</dbReference>
<dbReference type="AlphaFoldDB" id="A0A9J7BRD4"/>
<dbReference type="InterPro" id="IPR005493">
    <property type="entry name" value="RraA/RraA-like"/>
</dbReference>
<protein>
    <recommendedName>
        <fullName evidence="5">Dimethylmenaquinone methyltransferase</fullName>
    </recommendedName>
</protein>
<evidence type="ECO:0000313" key="3">
    <source>
        <dbReference type="EMBL" id="UWZ85395.1"/>
    </source>
</evidence>
<accession>A0A9J7BRD4</accession>
<dbReference type="KEGG" id="orp:MOP44_05510"/>
<keyword evidence="4" id="KW-1185">Reference proteome</keyword>
<dbReference type="Pfam" id="PF03737">
    <property type="entry name" value="RraA-like"/>
    <property type="match status" value="1"/>
</dbReference>
<gene>
    <name evidence="3" type="ORF">MOP44_05510</name>
</gene>
<dbReference type="InterPro" id="IPR036704">
    <property type="entry name" value="RraA/RraA-like_sf"/>
</dbReference>
<dbReference type="SUPFAM" id="SSF89562">
    <property type="entry name" value="RraA-like"/>
    <property type="match status" value="1"/>
</dbReference>
<evidence type="ECO:0000313" key="4">
    <source>
        <dbReference type="Proteomes" id="UP001059380"/>
    </source>
</evidence>
<evidence type="ECO:0008006" key="5">
    <source>
        <dbReference type="Google" id="ProtNLM"/>
    </source>
</evidence>
<keyword evidence="2" id="KW-0732">Signal</keyword>
<feature type="chain" id="PRO_5039896481" description="Dimethylmenaquinone methyltransferase" evidence="2">
    <location>
        <begin position="24"/>
        <end position="322"/>
    </location>
</feature>
<organism evidence="3 4">
    <name type="scientific">Occallatibacter riparius</name>
    <dbReference type="NCBI Taxonomy" id="1002689"/>
    <lineage>
        <taxon>Bacteria</taxon>
        <taxon>Pseudomonadati</taxon>
        <taxon>Acidobacteriota</taxon>
        <taxon>Terriglobia</taxon>
        <taxon>Terriglobales</taxon>
        <taxon>Acidobacteriaceae</taxon>
        <taxon>Occallatibacter</taxon>
    </lineage>
</organism>
<reference evidence="3" key="1">
    <citation type="submission" date="2021-04" db="EMBL/GenBank/DDBJ databases">
        <title>Phylogenetic analysis of Acidobacteriaceae.</title>
        <authorList>
            <person name="Qiu L."/>
            <person name="Zhang Q."/>
        </authorList>
    </citation>
    <scope>NUCLEOTIDE SEQUENCE</scope>
    <source>
        <strain evidence="3">DSM 25168</strain>
    </source>
</reference>
<feature type="signal peptide" evidence="2">
    <location>
        <begin position="1"/>
        <end position="23"/>
    </location>
</feature>
<sequence>MRRIIAGVLAGAAFLAFTPCLRAQQEFFTREDVIKYTPEWRGERFPDGRPKVPDDILDRMKNVTLEEAWATLRSAGFNHQYEDGWYSIHPDQVLVGRALTAVWMPGRPDIEKVIEEQGVQDHRKGGTNAWPVDMLQPRDVYVCDHFGLKKDGPSIGDNVGNAIYAKSGNGIVYDGAVRDINGLEELKDFTSFVRYYDPSHHFGMLATGARLNSTMVSINGPTRIGQALAMPGDVVLGRNGGVLFIPPQLAERVVKYSERTHLEDMFGHQRLREKKYTAGQIDAKWSPEIEADYHQWLKENEGHLPAPKSTIDEILNESKPPQ</sequence>